<gene>
    <name evidence="3" type="ORF">NLJ89_g5325</name>
</gene>
<feature type="region of interest" description="Disordered" evidence="2">
    <location>
        <begin position="1"/>
        <end position="32"/>
    </location>
</feature>
<accession>A0A9W8K107</accession>
<dbReference type="OrthoDB" id="3231188at2759"/>
<feature type="compositionally biased region" description="Low complexity" evidence="2">
    <location>
        <begin position="43"/>
        <end position="56"/>
    </location>
</feature>
<organism evidence="3 4">
    <name type="scientific">Agrocybe chaxingu</name>
    <dbReference type="NCBI Taxonomy" id="84603"/>
    <lineage>
        <taxon>Eukaryota</taxon>
        <taxon>Fungi</taxon>
        <taxon>Dikarya</taxon>
        <taxon>Basidiomycota</taxon>
        <taxon>Agaricomycotina</taxon>
        <taxon>Agaricomycetes</taxon>
        <taxon>Agaricomycetidae</taxon>
        <taxon>Agaricales</taxon>
        <taxon>Agaricineae</taxon>
        <taxon>Strophariaceae</taxon>
        <taxon>Agrocybe</taxon>
    </lineage>
</organism>
<dbReference type="EMBL" id="JANKHO010000493">
    <property type="protein sequence ID" value="KAJ3509240.1"/>
    <property type="molecule type" value="Genomic_DNA"/>
</dbReference>
<evidence type="ECO:0000313" key="4">
    <source>
        <dbReference type="Proteomes" id="UP001148786"/>
    </source>
</evidence>
<keyword evidence="4" id="KW-1185">Reference proteome</keyword>
<proteinExistence type="predicted"/>
<sequence>MSRPVSQRMAQAPAGRGAVRSQPSLPAVGVESASAIHGRTLGSSSTPTPDPSTSTTALLAPVPDDIDVYSLWAKYLSLQDLVIKYERDNKELKAKVNELTLKLNRLKRTRKVKDDDPETRSIVKDLEKWGSHFVIFWNLVAPPAAFLPTNIPSFHHEDPIRYSTSTNKLAGITAEVYVVVAQKYHDILALDDSDAVQTFRDGMSATRSKIISYIQEVFSTTPGFPPSYFAAKAKEKNKQLPGIPQLVRLLGCTIDSTINEVTHYDRLPPILYRDGVRQASNLFLNVNLFRAARRALFGKSATESVDKAVSRSNSCISAISILVRYALSPDDVFSEGGPGGTSKINYVADFDFYKHYLMSAKLENPTWFALVLDEWNRQVFAKQQAKKGKANVQPAASGPEPGTGDAEEIQRLLDEVNLEEISDGSDIDDTAALAQANHAALPVNMLPVNTLPVNTLPVNAPMPVNAPLPAVLPAPVIFAHHAPANPHAAYQALADGDEDSFYCDEPKQPPPVAPQSLAIPVAIPGSQSSAPISGAHGSYAHPTQTINSTHVHPSFPVVPANNPVRNESFLMTRVPGARTTSNSLPPLMIPGHPLAPTLHSSHAAFAGVSHEPASGSHRMENIHAAVAASASLSPPAKVSPAGGTVVPGPTTQRPKPVPVTKSRGRGGRKASSSRHASDNGIVDPTMAGPVPVVAARVTRARAKDRGA</sequence>
<dbReference type="Proteomes" id="UP001148786">
    <property type="component" value="Unassembled WGS sequence"/>
</dbReference>
<protein>
    <submittedName>
        <fullName evidence="3">Uncharacterized protein</fullName>
    </submittedName>
</protein>
<evidence type="ECO:0000256" key="1">
    <source>
        <dbReference type="SAM" id="Coils"/>
    </source>
</evidence>
<name>A0A9W8K107_9AGAR</name>
<feature type="region of interest" description="Disordered" evidence="2">
    <location>
        <begin position="633"/>
        <end position="687"/>
    </location>
</feature>
<evidence type="ECO:0000256" key="2">
    <source>
        <dbReference type="SAM" id="MobiDB-lite"/>
    </source>
</evidence>
<comment type="caution">
    <text evidence="3">The sequence shown here is derived from an EMBL/GenBank/DDBJ whole genome shotgun (WGS) entry which is preliminary data.</text>
</comment>
<reference evidence="3" key="1">
    <citation type="submission" date="2022-07" db="EMBL/GenBank/DDBJ databases">
        <title>Genome Sequence of Agrocybe chaxingu.</title>
        <authorList>
            <person name="Buettner E."/>
        </authorList>
    </citation>
    <scope>NUCLEOTIDE SEQUENCE</scope>
    <source>
        <strain evidence="3">MP-N11</strain>
    </source>
</reference>
<feature type="coiled-coil region" evidence="1">
    <location>
        <begin position="75"/>
        <end position="109"/>
    </location>
</feature>
<feature type="region of interest" description="Disordered" evidence="2">
    <location>
        <begin position="386"/>
        <end position="405"/>
    </location>
</feature>
<evidence type="ECO:0000313" key="3">
    <source>
        <dbReference type="EMBL" id="KAJ3509240.1"/>
    </source>
</evidence>
<feature type="compositionally biased region" description="Basic residues" evidence="2">
    <location>
        <begin position="662"/>
        <end position="672"/>
    </location>
</feature>
<feature type="region of interest" description="Disordered" evidence="2">
    <location>
        <begin position="38"/>
        <end position="57"/>
    </location>
</feature>
<dbReference type="AlphaFoldDB" id="A0A9W8K107"/>
<keyword evidence="1" id="KW-0175">Coiled coil</keyword>